<protein>
    <submittedName>
        <fullName evidence="2">TIGR03899 family protein</fullName>
    </submittedName>
</protein>
<reference evidence="2 3" key="1">
    <citation type="submission" date="2018-01" db="EMBL/GenBank/DDBJ databases">
        <title>Genome sequence of a Cantenovulum-like bacteria.</title>
        <authorList>
            <person name="Tan W.R."/>
            <person name="Lau N.-S."/>
            <person name="Go F."/>
            <person name="Amirul A.-A.A."/>
        </authorList>
    </citation>
    <scope>NUCLEOTIDE SEQUENCE [LARGE SCALE GENOMIC DNA]</scope>
    <source>
        <strain evidence="2 3">CCB-QB4</strain>
    </source>
</reference>
<accession>A0A2S0VVW7</accession>
<sequence length="299" mass="33518">MRPIQSEQPISSAATRQVSRKQNDVVEPAATNNDHVKTPTNVAGDKLTQIAKRFGLLSTGKKDITVEQRAERRKRINAARKQQNLETILEFAQSYMDNANVAEDVDPDWLYAFFCMAEEIFSSHMQALWGKILAAQVSRPNAFSMKTLHTLKQMTMRDAIALQHAVELTVRDKSEYGGRIISGYGRPGAFFGLLGGPNRNGINLSQHGLSYPNLLTLIDLNLIYSTEIETGQFNAGQEIELETYGKRMLLRCNVNGAVLQYYKYTQIGNELAKLIKVEPRDSYFAALKQSLAPVFNLTI</sequence>
<dbReference type="AlphaFoldDB" id="A0A2S0VVW7"/>
<keyword evidence="3" id="KW-1185">Reference proteome</keyword>
<dbReference type="InterPro" id="IPR021254">
    <property type="entry name" value="DUF2806"/>
</dbReference>
<feature type="compositionally biased region" description="Polar residues" evidence="1">
    <location>
        <begin position="30"/>
        <end position="40"/>
    </location>
</feature>
<dbReference type="NCBIfam" id="TIGR03899">
    <property type="entry name" value="TIGR03899 family protein"/>
    <property type="match status" value="1"/>
</dbReference>
<dbReference type="KEGG" id="cate:C2869_18960"/>
<dbReference type="Pfam" id="PF10987">
    <property type="entry name" value="DUF2806"/>
    <property type="match status" value="1"/>
</dbReference>
<dbReference type="Proteomes" id="UP000244441">
    <property type="component" value="Chromosome"/>
</dbReference>
<dbReference type="EMBL" id="CP026604">
    <property type="protein sequence ID" value="AWB68359.1"/>
    <property type="molecule type" value="Genomic_DNA"/>
</dbReference>
<name>A0A2S0VVW7_9ALTE</name>
<organism evidence="2 3">
    <name type="scientific">Saccharobesus litoralis</name>
    <dbReference type="NCBI Taxonomy" id="2172099"/>
    <lineage>
        <taxon>Bacteria</taxon>
        <taxon>Pseudomonadati</taxon>
        <taxon>Pseudomonadota</taxon>
        <taxon>Gammaproteobacteria</taxon>
        <taxon>Alteromonadales</taxon>
        <taxon>Alteromonadaceae</taxon>
        <taxon>Saccharobesus</taxon>
    </lineage>
</organism>
<evidence type="ECO:0000313" key="3">
    <source>
        <dbReference type="Proteomes" id="UP000244441"/>
    </source>
</evidence>
<proteinExistence type="predicted"/>
<gene>
    <name evidence="2" type="ORF">C2869_18960</name>
</gene>
<evidence type="ECO:0000313" key="2">
    <source>
        <dbReference type="EMBL" id="AWB68359.1"/>
    </source>
</evidence>
<dbReference type="RefSeq" id="WP_108604420.1">
    <property type="nucleotide sequence ID" value="NZ_CP026604.1"/>
</dbReference>
<evidence type="ECO:0000256" key="1">
    <source>
        <dbReference type="SAM" id="MobiDB-lite"/>
    </source>
</evidence>
<feature type="compositionally biased region" description="Polar residues" evidence="1">
    <location>
        <begin position="1"/>
        <end position="17"/>
    </location>
</feature>
<dbReference type="OrthoDB" id="886161at2"/>
<feature type="region of interest" description="Disordered" evidence="1">
    <location>
        <begin position="1"/>
        <end position="40"/>
    </location>
</feature>